<keyword evidence="2" id="KW-1185">Reference proteome</keyword>
<evidence type="ECO:0000313" key="1">
    <source>
        <dbReference type="EMBL" id="KAG0433868.1"/>
    </source>
</evidence>
<organism evidence="1 2">
    <name type="scientific">Ixodes persulcatus</name>
    <name type="common">Taiga tick</name>
    <dbReference type="NCBI Taxonomy" id="34615"/>
    <lineage>
        <taxon>Eukaryota</taxon>
        <taxon>Metazoa</taxon>
        <taxon>Ecdysozoa</taxon>
        <taxon>Arthropoda</taxon>
        <taxon>Chelicerata</taxon>
        <taxon>Arachnida</taxon>
        <taxon>Acari</taxon>
        <taxon>Parasitiformes</taxon>
        <taxon>Ixodida</taxon>
        <taxon>Ixodoidea</taxon>
        <taxon>Ixodidae</taxon>
        <taxon>Ixodinae</taxon>
        <taxon>Ixodes</taxon>
    </lineage>
</organism>
<evidence type="ECO:0000313" key="2">
    <source>
        <dbReference type="Proteomes" id="UP000805193"/>
    </source>
</evidence>
<dbReference type="EMBL" id="JABSTQ010008973">
    <property type="protein sequence ID" value="KAG0433868.1"/>
    <property type="molecule type" value="Genomic_DNA"/>
</dbReference>
<proteinExistence type="predicted"/>
<comment type="caution">
    <text evidence="1">The sequence shown here is derived from an EMBL/GenBank/DDBJ whole genome shotgun (WGS) entry which is preliminary data.</text>
</comment>
<sequence length="156" mass="17244">MRARGELNFALQLTSAEAIARGSLRLPGEQPRSQQLVAAVGFDSKPLRRPDGSDGTEPAEFGLRHRSSPKSAPPGQFFVGRARQQRKRNFLDSSESSGDCNPFESTTWRRRSCCDRRPAEPLLTEHVAWRRIDAATPGRGAELKAVTIGDRPSEQC</sequence>
<name>A0AC60QLH1_IXOPE</name>
<dbReference type="Proteomes" id="UP000805193">
    <property type="component" value="Unassembled WGS sequence"/>
</dbReference>
<reference evidence="1 2" key="1">
    <citation type="journal article" date="2020" name="Cell">
        <title>Large-Scale Comparative Analyses of Tick Genomes Elucidate Their Genetic Diversity and Vector Capacities.</title>
        <authorList>
            <consortium name="Tick Genome and Microbiome Consortium (TIGMIC)"/>
            <person name="Jia N."/>
            <person name="Wang J."/>
            <person name="Shi W."/>
            <person name="Du L."/>
            <person name="Sun Y."/>
            <person name="Zhan W."/>
            <person name="Jiang J.F."/>
            <person name="Wang Q."/>
            <person name="Zhang B."/>
            <person name="Ji P."/>
            <person name="Bell-Sakyi L."/>
            <person name="Cui X.M."/>
            <person name="Yuan T.T."/>
            <person name="Jiang B.G."/>
            <person name="Yang W.F."/>
            <person name="Lam T.T."/>
            <person name="Chang Q.C."/>
            <person name="Ding S.J."/>
            <person name="Wang X.J."/>
            <person name="Zhu J.G."/>
            <person name="Ruan X.D."/>
            <person name="Zhao L."/>
            <person name="Wei J.T."/>
            <person name="Ye R.Z."/>
            <person name="Que T.C."/>
            <person name="Du C.H."/>
            <person name="Zhou Y.H."/>
            <person name="Cheng J.X."/>
            <person name="Dai P.F."/>
            <person name="Guo W.B."/>
            <person name="Han X.H."/>
            <person name="Huang E.J."/>
            <person name="Li L.F."/>
            <person name="Wei W."/>
            <person name="Gao Y.C."/>
            <person name="Liu J.Z."/>
            <person name="Shao H.Z."/>
            <person name="Wang X."/>
            <person name="Wang C.C."/>
            <person name="Yang T.C."/>
            <person name="Huo Q.B."/>
            <person name="Li W."/>
            <person name="Chen H.Y."/>
            <person name="Chen S.E."/>
            <person name="Zhou L.G."/>
            <person name="Ni X.B."/>
            <person name="Tian J.H."/>
            <person name="Sheng Y."/>
            <person name="Liu T."/>
            <person name="Pan Y.S."/>
            <person name="Xia L.Y."/>
            <person name="Li J."/>
            <person name="Zhao F."/>
            <person name="Cao W.C."/>
        </authorList>
    </citation>
    <scope>NUCLEOTIDE SEQUENCE [LARGE SCALE GENOMIC DNA]</scope>
    <source>
        <strain evidence="1">Iper-2018</strain>
    </source>
</reference>
<gene>
    <name evidence="1" type="ORF">HPB47_019525</name>
</gene>
<protein>
    <submittedName>
        <fullName evidence="1">Uncharacterized protein</fullName>
    </submittedName>
</protein>
<accession>A0AC60QLH1</accession>